<dbReference type="eggNOG" id="COG4447">
    <property type="taxonomic scope" value="Bacteria"/>
</dbReference>
<dbReference type="EMBL" id="ASRX01000051">
    <property type="protein sequence ID" value="EYF03099.1"/>
    <property type="molecule type" value="Genomic_DNA"/>
</dbReference>
<dbReference type="Proteomes" id="UP000019678">
    <property type="component" value="Unassembled WGS sequence"/>
</dbReference>
<gene>
    <name evidence="1" type="ORF">CAP_6213</name>
</gene>
<sequence>MMAAVGLDGFSNGRMSLRTASGWVASVGTDCTCTALWAAGPNDLFVATGQGQILRGDGVGWVDTGAPTSRNVRALWGTSASDVWAAGDGGALLRYSP</sequence>
<name>A0A017T1H9_9BACT</name>
<reference evidence="1 2" key="1">
    <citation type="submission" date="2013-05" db="EMBL/GenBank/DDBJ databases">
        <title>Genome assembly of Chondromyces apiculatus DSM 436.</title>
        <authorList>
            <person name="Sharma G."/>
            <person name="Khatri I."/>
            <person name="Kaur C."/>
            <person name="Mayilraj S."/>
            <person name="Subramanian S."/>
        </authorList>
    </citation>
    <scope>NUCLEOTIDE SEQUENCE [LARGE SCALE GENOMIC DNA]</scope>
    <source>
        <strain evidence="1 2">DSM 436</strain>
    </source>
</reference>
<accession>A0A017T1H9</accession>
<comment type="caution">
    <text evidence="1">The sequence shown here is derived from an EMBL/GenBank/DDBJ whole genome shotgun (WGS) entry which is preliminary data.</text>
</comment>
<dbReference type="AlphaFoldDB" id="A0A017T1H9"/>
<evidence type="ECO:0000313" key="2">
    <source>
        <dbReference type="Proteomes" id="UP000019678"/>
    </source>
</evidence>
<evidence type="ECO:0000313" key="1">
    <source>
        <dbReference type="EMBL" id="EYF03099.1"/>
    </source>
</evidence>
<organism evidence="1 2">
    <name type="scientific">Chondromyces apiculatus DSM 436</name>
    <dbReference type="NCBI Taxonomy" id="1192034"/>
    <lineage>
        <taxon>Bacteria</taxon>
        <taxon>Pseudomonadati</taxon>
        <taxon>Myxococcota</taxon>
        <taxon>Polyangia</taxon>
        <taxon>Polyangiales</taxon>
        <taxon>Polyangiaceae</taxon>
        <taxon>Chondromyces</taxon>
    </lineage>
</organism>
<protein>
    <submittedName>
        <fullName evidence="1">Uncharacterized protein</fullName>
    </submittedName>
</protein>
<keyword evidence="2" id="KW-1185">Reference proteome</keyword>
<proteinExistence type="predicted"/>